<evidence type="ECO:0000313" key="4">
    <source>
        <dbReference type="EMBL" id="CBL05097.1"/>
    </source>
</evidence>
<keyword evidence="1" id="KW-0238">DNA-binding</keyword>
<dbReference type="KEGG" id="gpa:GPA_33380"/>
<gene>
    <name evidence="4" type="ORF">GPA_33380</name>
</gene>
<dbReference type="GO" id="GO:0003677">
    <property type="term" value="F:DNA binding"/>
    <property type="evidence" value="ECO:0007669"/>
    <property type="project" value="UniProtKB-KW"/>
</dbReference>
<dbReference type="SMART" id="SM00530">
    <property type="entry name" value="HTH_XRE"/>
    <property type="match status" value="1"/>
</dbReference>
<name>D6EBK0_9ACTN</name>
<feature type="compositionally biased region" description="Gly residues" evidence="2">
    <location>
        <begin position="414"/>
        <end position="425"/>
    </location>
</feature>
<reference evidence="4 5" key="2">
    <citation type="submission" date="2010-03" db="EMBL/GenBank/DDBJ databases">
        <authorList>
            <person name="Pajon A."/>
        </authorList>
    </citation>
    <scope>NUCLEOTIDE SEQUENCE [LARGE SCALE GENOMIC DNA]</scope>
    <source>
        <strain evidence="5">7-10-1-b</strain>
    </source>
</reference>
<evidence type="ECO:0000256" key="1">
    <source>
        <dbReference type="ARBA" id="ARBA00023125"/>
    </source>
</evidence>
<evidence type="ECO:0000259" key="3">
    <source>
        <dbReference type="PROSITE" id="PS50943"/>
    </source>
</evidence>
<dbReference type="CDD" id="cd00093">
    <property type="entry name" value="HTH_XRE"/>
    <property type="match status" value="1"/>
</dbReference>
<dbReference type="InterPro" id="IPR001387">
    <property type="entry name" value="Cro/C1-type_HTH"/>
</dbReference>
<dbReference type="BioCyc" id="GPAM657308:GPA_RS17005-MONOMER"/>
<evidence type="ECO:0000313" key="5">
    <source>
        <dbReference type="Proteomes" id="UP000008805"/>
    </source>
</evidence>
<dbReference type="SUPFAM" id="SSF47413">
    <property type="entry name" value="lambda repressor-like DNA-binding domains"/>
    <property type="match status" value="1"/>
</dbReference>
<dbReference type="HOGENOM" id="CLU_056925_1_0_11"/>
<dbReference type="PANTHER" id="PTHR46558">
    <property type="entry name" value="TRACRIPTIONAL REGULATORY PROTEIN-RELATED-RELATED"/>
    <property type="match status" value="1"/>
</dbReference>
<dbReference type="Gene3D" id="1.10.260.40">
    <property type="entry name" value="lambda repressor-like DNA-binding domains"/>
    <property type="match status" value="1"/>
</dbReference>
<protein>
    <submittedName>
        <fullName evidence="4">Predicted transcriptional regulators</fullName>
    </submittedName>
</protein>
<keyword evidence="5" id="KW-1185">Reference proteome</keyword>
<dbReference type="AlphaFoldDB" id="D6EBK0"/>
<accession>D6EBK0</accession>
<proteinExistence type="predicted"/>
<dbReference type="PATRIC" id="fig|657308.3.peg.2765"/>
<feature type="domain" description="HTH cro/C1-type" evidence="3">
    <location>
        <begin position="10"/>
        <end position="64"/>
    </location>
</feature>
<dbReference type="RefSeq" id="WP_015540440.1">
    <property type="nucleotide sequence ID" value="NC_021021.1"/>
</dbReference>
<feature type="region of interest" description="Disordered" evidence="2">
    <location>
        <begin position="364"/>
        <end position="451"/>
    </location>
</feature>
<dbReference type="EMBL" id="FP929047">
    <property type="protein sequence ID" value="CBL05097.1"/>
    <property type="molecule type" value="Genomic_DNA"/>
</dbReference>
<organism evidence="4 5">
    <name type="scientific">Gordonibacter pamelaeae 7-10-1-b</name>
    <dbReference type="NCBI Taxonomy" id="657308"/>
    <lineage>
        <taxon>Bacteria</taxon>
        <taxon>Bacillati</taxon>
        <taxon>Actinomycetota</taxon>
        <taxon>Coriobacteriia</taxon>
        <taxon>Eggerthellales</taxon>
        <taxon>Eggerthellaceae</taxon>
        <taxon>Gordonibacter</taxon>
    </lineage>
</organism>
<dbReference type="Proteomes" id="UP000008805">
    <property type="component" value="Chromosome"/>
</dbReference>
<dbReference type="PROSITE" id="PS50943">
    <property type="entry name" value="HTH_CROC1"/>
    <property type="match status" value="1"/>
</dbReference>
<evidence type="ECO:0000256" key="2">
    <source>
        <dbReference type="SAM" id="MobiDB-lite"/>
    </source>
</evidence>
<dbReference type="InterPro" id="IPR010982">
    <property type="entry name" value="Lambda_DNA-bd_dom_sf"/>
</dbReference>
<reference evidence="4 5" key="1">
    <citation type="submission" date="2010-03" db="EMBL/GenBank/DDBJ databases">
        <title>The genome sequence of Gordonibacter pamelaeae 7-10-1-bT.</title>
        <authorList>
            <consortium name="metaHIT consortium -- http://www.metahit.eu/"/>
            <person name="Pajon A."/>
            <person name="Turner K."/>
            <person name="Parkhill J."/>
            <person name="Timmis K."/>
            <person name="Oxley A."/>
            <person name="Wurdemann D."/>
        </authorList>
    </citation>
    <scope>NUCLEOTIDE SEQUENCE [LARGE SCALE GENOMIC DNA]</scope>
    <source>
        <strain evidence="5">7-10-1-b</strain>
    </source>
</reference>
<sequence length="451" mass="48918">MHEVNIGATIARERSAAGVTQGALAAHLGVTKAAVSKWELGQSLPDVALLPRIAAYFGITLDELFAFRPQLTEDEVRDVYLELCRLFAEDAGAAYARMDELVRDYGSCWSLLLQMAALYSQRSFVEPGRAEELLDKTCSLAERVEACADDVELVRSARVVRALVISQRGGMDEAIALLEGMKPARPLGIEGMLAGLRSMRGEREACLKLCQEMLFWGEMSVMQSIGMQLGLYADDPAHLAALLRAAEGVMQGFDVEKASPMEAATFCGSAATACLKAGDEAGALRYLERFVGLLERCDLDDLLFARRSALFDLVPELAETDVEREQASAGTLFGGLDMKEQCKLAVTGDAAWAAVADDPRFRQQPARANHDDDGHGRHAHQHGQARARQVQPCPPRLRAPLKRHGPSRPRPDAGGKGPPELGGGTLRPPPDHSAATLHGNRREHHAGLTRI</sequence>
<dbReference type="PANTHER" id="PTHR46558:SF11">
    <property type="entry name" value="HTH-TYPE TRANSCRIPTIONAL REGULATOR XRE"/>
    <property type="match status" value="1"/>
</dbReference>
<dbReference type="Pfam" id="PF01381">
    <property type="entry name" value="HTH_3"/>
    <property type="match status" value="1"/>
</dbReference>